<sequence length="110" mass="12227">MCNCDLKTRCAVAEFVASSDALVVSHNGKIYFPEKKQYLHVAHVRAMCLFASRVGQVVPVDVLKQYVWGNKEVSDPTVRGLIATLRLIARGSGRNLYTERGKGYLLVEAE</sequence>
<dbReference type="STRING" id="299255.SAMN02745129_2557"/>
<dbReference type="Proteomes" id="UP000184268">
    <property type="component" value="Unassembled WGS sequence"/>
</dbReference>
<evidence type="ECO:0000313" key="4">
    <source>
        <dbReference type="Proteomes" id="UP000184268"/>
    </source>
</evidence>
<feature type="domain" description="OmpR/PhoB-type" evidence="2">
    <location>
        <begin position="43"/>
        <end position="106"/>
    </location>
</feature>
<dbReference type="Pfam" id="PF00486">
    <property type="entry name" value="Trans_reg_C"/>
    <property type="match status" value="1"/>
</dbReference>
<dbReference type="AlphaFoldDB" id="A0A1M5UGE5"/>
<dbReference type="GO" id="GO:0003677">
    <property type="term" value="F:DNA binding"/>
    <property type="evidence" value="ECO:0007669"/>
    <property type="project" value="UniProtKB-KW"/>
</dbReference>
<dbReference type="InterPro" id="IPR036388">
    <property type="entry name" value="WH-like_DNA-bd_sf"/>
</dbReference>
<evidence type="ECO:0000259" key="2">
    <source>
        <dbReference type="Pfam" id="PF00486"/>
    </source>
</evidence>
<accession>A0A1M5UGE5</accession>
<proteinExistence type="predicted"/>
<organism evidence="3 4">
    <name type="scientific">Ferrimonas marina</name>
    <dbReference type="NCBI Taxonomy" id="299255"/>
    <lineage>
        <taxon>Bacteria</taxon>
        <taxon>Pseudomonadati</taxon>
        <taxon>Pseudomonadota</taxon>
        <taxon>Gammaproteobacteria</taxon>
        <taxon>Alteromonadales</taxon>
        <taxon>Ferrimonadaceae</taxon>
        <taxon>Ferrimonas</taxon>
    </lineage>
</organism>
<evidence type="ECO:0000313" key="3">
    <source>
        <dbReference type="EMBL" id="SHH62011.1"/>
    </source>
</evidence>
<dbReference type="GO" id="GO:0000160">
    <property type="term" value="P:phosphorelay signal transduction system"/>
    <property type="evidence" value="ECO:0007669"/>
    <property type="project" value="InterPro"/>
</dbReference>
<dbReference type="Gene3D" id="1.10.10.10">
    <property type="entry name" value="Winged helix-like DNA-binding domain superfamily/Winged helix DNA-binding domain"/>
    <property type="match status" value="1"/>
</dbReference>
<dbReference type="InterPro" id="IPR001867">
    <property type="entry name" value="OmpR/PhoB-type_DNA-bd"/>
</dbReference>
<evidence type="ECO:0000256" key="1">
    <source>
        <dbReference type="ARBA" id="ARBA00023125"/>
    </source>
</evidence>
<reference evidence="3 4" key="1">
    <citation type="submission" date="2016-11" db="EMBL/GenBank/DDBJ databases">
        <authorList>
            <person name="Jaros S."/>
            <person name="Januszkiewicz K."/>
            <person name="Wedrychowicz H."/>
        </authorList>
    </citation>
    <scope>NUCLEOTIDE SEQUENCE [LARGE SCALE GENOMIC DNA]</scope>
    <source>
        <strain evidence="3 4">DSM 16917</strain>
    </source>
</reference>
<dbReference type="InterPro" id="IPR016032">
    <property type="entry name" value="Sig_transdc_resp-reg_C-effctor"/>
</dbReference>
<name>A0A1M5UGE5_9GAMM</name>
<keyword evidence="1" id="KW-0238">DNA-binding</keyword>
<dbReference type="GO" id="GO:0006355">
    <property type="term" value="P:regulation of DNA-templated transcription"/>
    <property type="evidence" value="ECO:0007669"/>
    <property type="project" value="InterPro"/>
</dbReference>
<gene>
    <name evidence="3" type="ORF">SAMN02745129_2557</name>
</gene>
<keyword evidence="4" id="KW-1185">Reference proteome</keyword>
<protein>
    <submittedName>
        <fullName evidence="3">Transcriptional regulatory protein, C terminal</fullName>
    </submittedName>
</protein>
<dbReference type="EMBL" id="FQXG01000003">
    <property type="protein sequence ID" value="SHH62011.1"/>
    <property type="molecule type" value="Genomic_DNA"/>
</dbReference>
<dbReference type="SUPFAM" id="SSF46894">
    <property type="entry name" value="C-terminal effector domain of the bipartite response regulators"/>
    <property type="match status" value="1"/>
</dbReference>